<evidence type="ECO:0000256" key="5">
    <source>
        <dbReference type="ARBA" id="ARBA00023014"/>
    </source>
</evidence>
<dbReference type="InterPro" id="IPR050067">
    <property type="entry name" value="IPM_dehydratase_rel_enz"/>
</dbReference>
<evidence type="ECO:0000256" key="3">
    <source>
        <dbReference type="ARBA" id="ARBA00022723"/>
    </source>
</evidence>
<dbReference type="AlphaFoldDB" id="A0A1M7SP11"/>
<keyword evidence="4 8" id="KW-0408">Iron</keyword>
<dbReference type="SUPFAM" id="SSF53732">
    <property type="entry name" value="Aconitase iron-sulfur domain"/>
    <property type="match status" value="1"/>
</dbReference>
<dbReference type="InterPro" id="IPR018136">
    <property type="entry name" value="Aconitase_4Fe-4S_BS"/>
</dbReference>
<dbReference type="NCBIfam" id="NF001614">
    <property type="entry name" value="PRK00402.1"/>
    <property type="match status" value="1"/>
</dbReference>
<dbReference type="PANTHER" id="PTHR43822">
    <property type="entry name" value="HOMOACONITASE, MITOCHONDRIAL-RELATED"/>
    <property type="match status" value="1"/>
</dbReference>
<evidence type="ECO:0000256" key="2">
    <source>
        <dbReference type="ARBA" id="ARBA00022485"/>
    </source>
</evidence>
<protein>
    <recommendedName>
        <fullName evidence="8">3-isopropylmalate dehydratase large subunit</fullName>
        <ecNumber evidence="8">4.2.1.33</ecNumber>
    </recommendedName>
    <alternativeName>
        <fullName evidence="8">Alpha-IPM isomerase</fullName>
        <shortName evidence="8">IPMI</shortName>
    </alternativeName>
    <alternativeName>
        <fullName evidence="8">Isopropylmalate isomerase</fullName>
    </alternativeName>
</protein>
<evidence type="ECO:0000313" key="10">
    <source>
        <dbReference type="EMBL" id="SHN60195.1"/>
    </source>
</evidence>
<keyword evidence="2 8" id="KW-0004">4Fe-4S</keyword>
<dbReference type="STRING" id="1121455.SAMN02745728_01096"/>
<reference evidence="10 11" key="1">
    <citation type="submission" date="2016-12" db="EMBL/GenBank/DDBJ databases">
        <authorList>
            <person name="Song W.-J."/>
            <person name="Kurnit D.M."/>
        </authorList>
    </citation>
    <scope>NUCLEOTIDE SEQUENCE [LARGE SCALE GENOMIC DNA]</scope>
    <source>
        <strain evidence="10 11">DSM 11393</strain>
    </source>
</reference>
<dbReference type="NCBIfam" id="TIGR01343">
    <property type="entry name" value="hacA_fam"/>
    <property type="match status" value="1"/>
</dbReference>
<proteinExistence type="inferred from homology"/>
<evidence type="ECO:0000256" key="1">
    <source>
        <dbReference type="ARBA" id="ARBA00022430"/>
    </source>
</evidence>
<sequence>METKNSKYTLVEAIIAKHIDPKSGEKVEPGAICRVNVDFAFANDITTPPAIHEFHRMGADQVFDKQRCAVVQDHFTPNKDIASATQVKKIREFAKAKKMLFWEVGRVGVEHAFLPEQGYVLPGDIVLGADSHTCTGGALGALATGVGSSDLAAAWALGETWLRVPETIRVEYTGKRKPFVTSKDMILALIGMIGVEGANYMAIEFAGEGIADLNMDERFTMANMAIEAGGKCGLFVPDEKTLAYAKARAKREFTPVYPGADAKYAKVIKIDLNKLEPVVALPHLPDNVKPVTEVKDMKIDQVFIGSCTNGRITDLEQAASILKGRKVHDDVRLIVIPASYEVYNQAMEKGYIQTFLDAGAVITTPSCGPCLGGHLGILAPGERCLSTSNRNFIGRMGSTESEVILASPLVAATGAVLGRVAHPNELK</sequence>
<dbReference type="RefSeq" id="WP_072696780.1">
    <property type="nucleotide sequence ID" value="NZ_FRDI01000004.1"/>
</dbReference>
<dbReference type="GO" id="GO:0003861">
    <property type="term" value="F:3-isopropylmalate dehydratase activity"/>
    <property type="evidence" value="ECO:0007669"/>
    <property type="project" value="UniProtKB-UniRule"/>
</dbReference>
<dbReference type="PROSITE" id="PS01244">
    <property type="entry name" value="ACONITASE_2"/>
    <property type="match status" value="1"/>
</dbReference>
<dbReference type="UniPathway" id="UPA00048">
    <property type="reaction ID" value="UER00071"/>
</dbReference>
<dbReference type="Pfam" id="PF00330">
    <property type="entry name" value="Aconitase"/>
    <property type="match status" value="1"/>
</dbReference>
<keyword evidence="8" id="KW-0028">Amino-acid biosynthesis</keyword>
<dbReference type="GO" id="GO:0051539">
    <property type="term" value="F:4 iron, 4 sulfur cluster binding"/>
    <property type="evidence" value="ECO:0007669"/>
    <property type="project" value="UniProtKB-KW"/>
</dbReference>
<evidence type="ECO:0000313" key="11">
    <source>
        <dbReference type="Proteomes" id="UP000186469"/>
    </source>
</evidence>
<feature type="binding site" evidence="8">
    <location>
        <position position="367"/>
    </location>
    <ligand>
        <name>[4Fe-4S] cluster</name>
        <dbReference type="ChEBI" id="CHEBI:49883"/>
    </ligand>
</feature>
<keyword evidence="7 8" id="KW-0100">Branched-chain amino acid biosynthesis</keyword>
<dbReference type="HAMAP" id="MF_01027">
    <property type="entry name" value="LeuC_type2"/>
    <property type="match status" value="1"/>
</dbReference>
<evidence type="ECO:0000259" key="9">
    <source>
        <dbReference type="Pfam" id="PF00330"/>
    </source>
</evidence>
<dbReference type="PRINTS" id="PR00415">
    <property type="entry name" value="ACONITASE"/>
</dbReference>
<keyword evidence="5 8" id="KW-0411">Iron-sulfur</keyword>
<accession>A0A1M7SP11</accession>
<comment type="catalytic activity">
    <reaction evidence="8">
        <text>(2R,3S)-3-isopropylmalate = (2S)-2-isopropylmalate</text>
        <dbReference type="Rhea" id="RHEA:32287"/>
        <dbReference type="ChEBI" id="CHEBI:1178"/>
        <dbReference type="ChEBI" id="CHEBI:35121"/>
        <dbReference type="EC" id="4.2.1.33"/>
    </reaction>
</comment>
<dbReference type="InterPro" id="IPR036008">
    <property type="entry name" value="Aconitase_4Fe-4S_dom"/>
</dbReference>
<gene>
    <name evidence="8" type="primary">leuC</name>
    <name evidence="10" type="ORF">SAMN02745728_01096</name>
</gene>
<dbReference type="EMBL" id="FRDI01000004">
    <property type="protein sequence ID" value="SHN60195.1"/>
    <property type="molecule type" value="Genomic_DNA"/>
</dbReference>
<dbReference type="InterPro" id="IPR033941">
    <property type="entry name" value="IPMI_cat"/>
</dbReference>
<keyword evidence="3 8" id="KW-0479">Metal-binding</keyword>
<dbReference type="GO" id="GO:0046872">
    <property type="term" value="F:metal ion binding"/>
    <property type="evidence" value="ECO:0007669"/>
    <property type="project" value="UniProtKB-KW"/>
</dbReference>
<dbReference type="InterPro" id="IPR006251">
    <property type="entry name" value="Homoacnase/IPMdehydase_lsu"/>
</dbReference>
<feature type="binding site" evidence="8">
    <location>
        <position position="370"/>
    </location>
    <ligand>
        <name>[4Fe-4S] cluster</name>
        <dbReference type="ChEBI" id="CHEBI:49883"/>
    </ligand>
</feature>
<evidence type="ECO:0000256" key="4">
    <source>
        <dbReference type="ARBA" id="ARBA00023004"/>
    </source>
</evidence>
<dbReference type="CDD" id="cd01583">
    <property type="entry name" value="IPMI"/>
    <property type="match status" value="1"/>
</dbReference>
<evidence type="ECO:0000256" key="6">
    <source>
        <dbReference type="ARBA" id="ARBA00023239"/>
    </source>
</evidence>
<dbReference type="PANTHER" id="PTHR43822:SF16">
    <property type="entry name" value="3-ISOPROPYLMALATE DEHYDRATASE LARGE SUBUNIT 2"/>
    <property type="match status" value="1"/>
</dbReference>
<dbReference type="OrthoDB" id="9764318at2"/>
<organism evidence="10 11">
    <name type="scientific">Desulfovibrio litoralis DSM 11393</name>
    <dbReference type="NCBI Taxonomy" id="1121455"/>
    <lineage>
        <taxon>Bacteria</taxon>
        <taxon>Pseudomonadati</taxon>
        <taxon>Thermodesulfobacteriota</taxon>
        <taxon>Desulfovibrionia</taxon>
        <taxon>Desulfovibrionales</taxon>
        <taxon>Desulfovibrionaceae</taxon>
        <taxon>Desulfovibrio</taxon>
    </lineage>
</organism>
<dbReference type="PROSITE" id="PS00450">
    <property type="entry name" value="ACONITASE_1"/>
    <property type="match status" value="1"/>
</dbReference>
<comment type="function">
    <text evidence="8">Catalyzes the isomerization between 2-isopropylmalate and 3-isopropylmalate, via the formation of 2-isopropylmaleate.</text>
</comment>
<comment type="similarity">
    <text evidence="8">Belongs to the aconitase/IPM isomerase family. LeuC type 2 subfamily.</text>
</comment>
<keyword evidence="1 8" id="KW-0432">Leucine biosynthesis</keyword>
<dbReference type="InterPro" id="IPR015931">
    <property type="entry name" value="Acnase/IPM_dHydase_lsu_aba_1/3"/>
</dbReference>
<keyword evidence="11" id="KW-1185">Reference proteome</keyword>
<dbReference type="Proteomes" id="UP000186469">
    <property type="component" value="Unassembled WGS sequence"/>
</dbReference>
<dbReference type="EC" id="4.2.1.33" evidence="8"/>
<comment type="subunit">
    <text evidence="8">Heterodimer of LeuC and LeuD.</text>
</comment>
<dbReference type="NCBIfam" id="TIGR02086">
    <property type="entry name" value="IPMI_arch"/>
    <property type="match status" value="1"/>
</dbReference>
<name>A0A1M7SP11_9BACT</name>
<feature type="binding site" evidence="8">
    <location>
        <position position="307"/>
    </location>
    <ligand>
        <name>[4Fe-4S] cluster</name>
        <dbReference type="ChEBI" id="CHEBI:49883"/>
    </ligand>
</feature>
<evidence type="ECO:0000256" key="7">
    <source>
        <dbReference type="ARBA" id="ARBA00023304"/>
    </source>
</evidence>
<dbReference type="InterPro" id="IPR001030">
    <property type="entry name" value="Acoase/IPM_deHydtase_lsu_aba"/>
</dbReference>
<comment type="pathway">
    <text evidence="8">Amino-acid biosynthesis; L-leucine biosynthesis; L-leucine from 3-methyl-2-oxobutanoate: step 2/4.</text>
</comment>
<comment type="cofactor">
    <cofactor evidence="8">
        <name>[4Fe-4S] cluster</name>
        <dbReference type="ChEBI" id="CHEBI:49883"/>
    </cofactor>
    <text evidence="8">Binds 1 [4Fe-4S] cluster per subunit.</text>
</comment>
<dbReference type="GO" id="GO:0009098">
    <property type="term" value="P:L-leucine biosynthetic process"/>
    <property type="evidence" value="ECO:0007669"/>
    <property type="project" value="UniProtKB-UniRule"/>
</dbReference>
<keyword evidence="6 8" id="KW-0456">Lyase</keyword>
<dbReference type="Gene3D" id="3.30.499.10">
    <property type="entry name" value="Aconitase, domain 3"/>
    <property type="match status" value="2"/>
</dbReference>
<dbReference type="InterPro" id="IPR011826">
    <property type="entry name" value="HAcnase/IPMdehydase_lsu_prok"/>
</dbReference>
<feature type="domain" description="Aconitase/3-isopropylmalate dehydratase large subunit alpha/beta/alpha" evidence="9">
    <location>
        <begin position="15"/>
        <end position="418"/>
    </location>
</feature>
<evidence type="ECO:0000256" key="8">
    <source>
        <dbReference type="HAMAP-Rule" id="MF_01027"/>
    </source>
</evidence>